<sequence>MNNIRSSPVSGQDDSHEKNAVNSSFEPSQEATSVPDHGYDVTFGSDQDLMNPKSLPLARKWAMVIIVCTGTMCVTCASSIYTTTYSQMNSELEVASIIAILGLSFFVVGLGLGPLLTSPLSEWYGRRPIYIVSWSMFVIWNIVTAVAKNIETVIISRFFTGFAGGTFLSVSGGTVSDVFLRSQIQLPMILVSSAPFIGPCLGPLIGGFISYNTTWRWNYYFIIIWSGVLLVSISVFVSETFPPVRLRAKAVMLRKQTGDDRYRAPTEKIHSSRGKALSYSLLRPFQLLIFEPMCLALDIYAAILLGILYLFFQAIPLMFETTYGWTTWQGGLPFVGIILGMIVGAISAPLWSHVKDYLLRSREKQSEDVPPEYSLIPAIPGGVLIPIGLFWFGWSMSSDVHWIVPIIGSSFFGCGILLAYRGIFTFLVDAYPQYAASALAGNGFVRSSFAAAFPLFGIQMYNALGYHWATSLLAFLTILMMPFPLIFFRYGKVLREKSKFALNA</sequence>
<dbReference type="GO" id="GO:0042908">
    <property type="term" value="P:xenobiotic transport"/>
    <property type="evidence" value="ECO:0007669"/>
    <property type="project" value="UniProtKB-ARBA"/>
</dbReference>
<comment type="similarity">
    <text evidence="2">Belongs to the major facilitator superfamily.</text>
</comment>
<dbReference type="InterPro" id="IPR005829">
    <property type="entry name" value="Sugar_transporter_CS"/>
</dbReference>
<gene>
    <name evidence="9" type="ORF">N7532_000638</name>
</gene>
<proteinExistence type="inferred from homology"/>
<name>A0A9W9G634_9EURO</name>
<organism evidence="9 10">
    <name type="scientific">Penicillium argentinense</name>
    <dbReference type="NCBI Taxonomy" id="1131581"/>
    <lineage>
        <taxon>Eukaryota</taxon>
        <taxon>Fungi</taxon>
        <taxon>Dikarya</taxon>
        <taxon>Ascomycota</taxon>
        <taxon>Pezizomycotina</taxon>
        <taxon>Eurotiomycetes</taxon>
        <taxon>Eurotiomycetidae</taxon>
        <taxon>Eurotiales</taxon>
        <taxon>Aspergillaceae</taxon>
        <taxon>Penicillium</taxon>
    </lineage>
</organism>
<dbReference type="InterPro" id="IPR011701">
    <property type="entry name" value="MFS"/>
</dbReference>
<evidence type="ECO:0000256" key="4">
    <source>
        <dbReference type="ARBA" id="ARBA00022989"/>
    </source>
</evidence>
<evidence type="ECO:0000256" key="2">
    <source>
        <dbReference type="ARBA" id="ARBA00008335"/>
    </source>
</evidence>
<feature type="compositionally biased region" description="Polar residues" evidence="6">
    <location>
        <begin position="1"/>
        <end position="12"/>
    </location>
</feature>
<evidence type="ECO:0000259" key="8">
    <source>
        <dbReference type="PROSITE" id="PS50850"/>
    </source>
</evidence>
<keyword evidence="4 7" id="KW-1133">Transmembrane helix</keyword>
<evidence type="ECO:0000313" key="10">
    <source>
        <dbReference type="Proteomes" id="UP001149074"/>
    </source>
</evidence>
<feature type="transmembrane region" description="Helical" evidence="7">
    <location>
        <begin position="468"/>
        <end position="488"/>
    </location>
</feature>
<feature type="region of interest" description="Disordered" evidence="6">
    <location>
        <begin position="1"/>
        <end position="37"/>
    </location>
</feature>
<dbReference type="GO" id="GO:0005886">
    <property type="term" value="C:plasma membrane"/>
    <property type="evidence" value="ECO:0007669"/>
    <property type="project" value="UniProtKB-SubCell"/>
</dbReference>
<dbReference type="InterPro" id="IPR036259">
    <property type="entry name" value="MFS_trans_sf"/>
</dbReference>
<dbReference type="Gene3D" id="1.20.1250.20">
    <property type="entry name" value="MFS general substrate transporter like domains"/>
    <property type="match status" value="1"/>
</dbReference>
<comment type="subcellular location">
    <subcellularLocation>
        <location evidence="1">Cell membrane</location>
        <topology evidence="1">Multi-pass membrane protein</topology>
    </subcellularLocation>
</comment>
<evidence type="ECO:0000313" key="9">
    <source>
        <dbReference type="EMBL" id="KAJ5112593.1"/>
    </source>
</evidence>
<keyword evidence="10" id="KW-1185">Reference proteome</keyword>
<comment type="caution">
    <text evidence="9">The sequence shown here is derived from an EMBL/GenBank/DDBJ whole genome shotgun (WGS) entry which is preliminary data.</text>
</comment>
<evidence type="ECO:0000256" key="7">
    <source>
        <dbReference type="SAM" id="Phobius"/>
    </source>
</evidence>
<dbReference type="AlphaFoldDB" id="A0A9W9G634"/>
<dbReference type="GO" id="GO:0022857">
    <property type="term" value="F:transmembrane transporter activity"/>
    <property type="evidence" value="ECO:0007669"/>
    <property type="project" value="InterPro"/>
</dbReference>
<dbReference type="GeneID" id="81352121"/>
<feature type="transmembrane region" description="Helical" evidence="7">
    <location>
        <begin position="188"/>
        <end position="211"/>
    </location>
</feature>
<dbReference type="InterPro" id="IPR020846">
    <property type="entry name" value="MFS_dom"/>
</dbReference>
<evidence type="ECO:0000256" key="1">
    <source>
        <dbReference type="ARBA" id="ARBA00004651"/>
    </source>
</evidence>
<reference evidence="9" key="2">
    <citation type="journal article" date="2023" name="IMA Fungus">
        <title>Comparative genomic study of the Penicillium genus elucidates a diverse pangenome and 15 lateral gene transfer events.</title>
        <authorList>
            <person name="Petersen C."/>
            <person name="Sorensen T."/>
            <person name="Nielsen M.R."/>
            <person name="Sondergaard T.E."/>
            <person name="Sorensen J.L."/>
            <person name="Fitzpatrick D.A."/>
            <person name="Frisvad J.C."/>
            <person name="Nielsen K.L."/>
        </authorList>
    </citation>
    <scope>NUCLEOTIDE SEQUENCE</scope>
    <source>
        <strain evidence="9">IBT 30761</strain>
    </source>
</reference>
<dbReference type="PANTHER" id="PTHR23502:SF7">
    <property type="entry name" value="DRUG_PROTON ANTIPORTER YHK8-RELATED"/>
    <property type="match status" value="1"/>
</dbReference>
<dbReference type="FunFam" id="1.20.1250.20:FF:000082">
    <property type="entry name" value="MFS multidrug transporter, putative"/>
    <property type="match status" value="1"/>
</dbReference>
<feature type="transmembrane region" description="Helical" evidence="7">
    <location>
        <begin position="287"/>
        <end position="312"/>
    </location>
</feature>
<feature type="transmembrane region" description="Helical" evidence="7">
    <location>
        <begin position="153"/>
        <end position="176"/>
    </location>
</feature>
<reference evidence="9" key="1">
    <citation type="submission" date="2022-11" db="EMBL/GenBank/DDBJ databases">
        <authorList>
            <person name="Petersen C."/>
        </authorList>
    </citation>
    <scope>NUCLEOTIDE SEQUENCE</scope>
    <source>
        <strain evidence="9">IBT 30761</strain>
    </source>
</reference>
<evidence type="ECO:0000256" key="5">
    <source>
        <dbReference type="ARBA" id="ARBA00023136"/>
    </source>
</evidence>
<dbReference type="Proteomes" id="UP001149074">
    <property type="component" value="Unassembled WGS sequence"/>
</dbReference>
<feature type="transmembrane region" description="Helical" evidence="7">
    <location>
        <begin position="129"/>
        <end position="147"/>
    </location>
</feature>
<dbReference type="RefSeq" id="XP_056480366.1">
    <property type="nucleotide sequence ID" value="XM_056613142.1"/>
</dbReference>
<feature type="transmembrane region" description="Helical" evidence="7">
    <location>
        <begin position="400"/>
        <end position="422"/>
    </location>
</feature>
<dbReference type="PROSITE" id="PS50850">
    <property type="entry name" value="MFS"/>
    <property type="match status" value="1"/>
</dbReference>
<keyword evidence="5 7" id="KW-0472">Membrane</keyword>
<feature type="domain" description="Major facilitator superfamily (MFS) profile" evidence="8">
    <location>
        <begin position="63"/>
        <end position="492"/>
    </location>
</feature>
<dbReference type="EMBL" id="JAPQKI010000001">
    <property type="protein sequence ID" value="KAJ5112593.1"/>
    <property type="molecule type" value="Genomic_DNA"/>
</dbReference>
<dbReference type="OrthoDB" id="3561359at2759"/>
<feature type="transmembrane region" description="Helical" evidence="7">
    <location>
        <begin position="94"/>
        <end position="117"/>
    </location>
</feature>
<dbReference type="GO" id="GO:0140115">
    <property type="term" value="P:export across plasma membrane"/>
    <property type="evidence" value="ECO:0007669"/>
    <property type="project" value="UniProtKB-ARBA"/>
</dbReference>
<dbReference type="Pfam" id="PF07690">
    <property type="entry name" value="MFS_1"/>
    <property type="match status" value="1"/>
</dbReference>
<feature type="transmembrane region" description="Helical" evidence="7">
    <location>
        <begin position="332"/>
        <end position="352"/>
    </location>
</feature>
<feature type="transmembrane region" description="Helical" evidence="7">
    <location>
        <begin position="217"/>
        <end position="237"/>
    </location>
</feature>
<feature type="compositionally biased region" description="Polar residues" evidence="6">
    <location>
        <begin position="20"/>
        <end position="32"/>
    </location>
</feature>
<dbReference type="PROSITE" id="PS00216">
    <property type="entry name" value="SUGAR_TRANSPORT_1"/>
    <property type="match status" value="1"/>
</dbReference>
<keyword evidence="3 7" id="KW-0812">Transmembrane</keyword>
<evidence type="ECO:0000256" key="3">
    <source>
        <dbReference type="ARBA" id="ARBA00022692"/>
    </source>
</evidence>
<dbReference type="SUPFAM" id="SSF103473">
    <property type="entry name" value="MFS general substrate transporter"/>
    <property type="match status" value="1"/>
</dbReference>
<feature type="transmembrane region" description="Helical" evidence="7">
    <location>
        <begin position="373"/>
        <end position="394"/>
    </location>
</feature>
<dbReference type="PANTHER" id="PTHR23502">
    <property type="entry name" value="MAJOR FACILITATOR SUPERFAMILY"/>
    <property type="match status" value="1"/>
</dbReference>
<protein>
    <submittedName>
        <fullName evidence="9">Major facilitator superfamily domain-containing protein</fullName>
    </submittedName>
</protein>
<dbReference type="CDD" id="cd17323">
    <property type="entry name" value="MFS_Tpo1_MDR_like"/>
    <property type="match status" value="1"/>
</dbReference>
<evidence type="ECO:0000256" key="6">
    <source>
        <dbReference type="SAM" id="MobiDB-lite"/>
    </source>
</evidence>
<feature type="transmembrane region" description="Helical" evidence="7">
    <location>
        <begin position="61"/>
        <end position="82"/>
    </location>
</feature>
<accession>A0A9W9G634</accession>